<keyword evidence="1" id="KW-0472">Membrane</keyword>
<accession>A0A7W6FY69</accession>
<organism evidence="2 3">
    <name type="scientific">Novosphingobium fluoreni</name>
    <dbReference type="NCBI Taxonomy" id="1391222"/>
    <lineage>
        <taxon>Bacteria</taxon>
        <taxon>Pseudomonadati</taxon>
        <taxon>Pseudomonadota</taxon>
        <taxon>Alphaproteobacteria</taxon>
        <taxon>Sphingomonadales</taxon>
        <taxon>Sphingomonadaceae</taxon>
        <taxon>Novosphingobium</taxon>
    </lineage>
</organism>
<feature type="transmembrane region" description="Helical" evidence="1">
    <location>
        <begin position="67"/>
        <end position="86"/>
    </location>
</feature>
<reference evidence="2 3" key="1">
    <citation type="submission" date="2020-08" db="EMBL/GenBank/DDBJ databases">
        <title>Genomic Encyclopedia of Type Strains, Phase IV (KMG-IV): sequencing the most valuable type-strain genomes for metagenomic binning, comparative biology and taxonomic classification.</title>
        <authorList>
            <person name="Goeker M."/>
        </authorList>
    </citation>
    <scope>NUCLEOTIDE SEQUENCE [LARGE SCALE GENOMIC DNA]</scope>
    <source>
        <strain evidence="2 3">DSM 27568</strain>
    </source>
</reference>
<evidence type="ECO:0000256" key="1">
    <source>
        <dbReference type="SAM" id="Phobius"/>
    </source>
</evidence>
<evidence type="ECO:0000313" key="3">
    <source>
        <dbReference type="Proteomes" id="UP000561459"/>
    </source>
</evidence>
<keyword evidence="1" id="KW-1133">Transmembrane helix</keyword>
<proteinExistence type="predicted"/>
<evidence type="ECO:0000313" key="2">
    <source>
        <dbReference type="EMBL" id="MBB3940008.1"/>
    </source>
</evidence>
<dbReference type="EMBL" id="JACIDY010000003">
    <property type="protein sequence ID" value="MBB3940008.1"/>
    <property type="molecule type" value="Genomic_DNA"/>
</dbReference>
<dbReference type="Pfam" id="PF11911">
    <property type="entry name" value="DUF3429"/>
    <property type="match status" value="1"/>
</dbReference>
<feature type="transmembrane region" description="Helical" evidence="1">
    <location>
        <begin position="7"/>
        <end position="30"/>
    </location>
</feature>
<dbReference type="Proteomes" id="UP000561459">
    <property type="component" value="Unassembled WGS sequence"/>
</dbReference>
<comment type="caution">
    <text evidence="2">The sequence shown here is derived from an EMBL/GenBank/DDBJ whole genome shotgun (WGS) entry which is preliminary data.</text>
</comment>
<feature type="transmembrane region" description="Helical" evidence="1">
    <location>
        <begin position="92"/>
        <end position="111"/>
    </location>
</feature>
<feature type="transmembrane region" description="Helical" evidence="1">
    <location>
        <begin position="123"/>
        <end position="145"/>
    </location>
</feature>
<gene>
    <name evidence="2" type="ORF">GGR39_001658</name>
</gene>
<name>A0A7W6FY69_9SPHN</name>
<dbReference type="InterPro" id="IPR021836">
    <property type="entry name" value="DUF3429"/>
</dbReference>
<dbReference type="AlphaFoldDB" id="A0A7W6FY69"/>
<keyword evidence="1" id="KW-0812">Transmembrane</keyword>
<evidence type="ECO:0008006" key="4">
    <source>
        <dbReference type="Google" id="ProtNLM"/>
    </source>
</evidence>
<feature type="transmembrane region" description="Helical" evidence="1">
    <location>
        <begin position="36"/>
        <end position="55"/>
    </location>
</feature>
<keyword evidence="3" id="KW-1185">Reference proteome</keyword>
<sequence>MPRNARILGFLGLAPQAAALLVLLMGWIAWRFAALSLAYAYAALIFSFLGGLWWGLAAARPDRAPCWVWYAAIAPSLIALVTAIPWATGLEWPGPSLIVLGAAIVLSLAVDRKLVAAQLAPAWWMRLRTPLSLGLGFLTIASGLAA</sequence>
<protein>
    <recommendedName>
        <fullName evidence="4">DUF3429 domain-containing protein</fullName>
    </recommendedName>
</protein>